<dbReference type="Proteomes" id="UP000769157">
    <property type="component" value="Unassembled WGS sequence"/>
</dbReference>
<gene>
    <name evidence="2" type="ORF">OGAPHI_004434</name>
</gene>
<feature type="region of interest" description="Disordered" evidence="1">
    <location>
        <begin position="226"/>
        <end position="274"/>
    </location>
</feature>
<dbReference type="RefSeq" id="XP_046061449.1">
    <property type="nucleotide sequence ID" value="XM_046205512.1"/>
</dbReference>
<dbReference type="GeneID" id="70236399"/>
<accession>A0A9P8T5M8</accession>
<evidence type="ECO:0000313" key="2">
    <source>
        <dbReference type="EMBL" id="KAH3666245.1"/>
    </source>
</evidence>
<sequence length="353" mass="38322">MNKLQALGDLGCSVAASYLTLISPRRSWAVSSTTSSLLIASLSSSPRVMHRTSSSSGSSSSSSPVIGNLIGISKGIARGNDGYSEPLVTIELKLFFNNPNGQHLILSPVDNFLTPSVVSKIGIQDACNGSLHLVSTSKKSSWPTTHGSPSSEKNAPFRGYAEYALPDRCIGRCSFLWKYLPSRSCTLKFNEPELYVTVNRYLSLFTQATTGAVFSILSMRPKRLYLRTNPREPEPSSSTIKSSSGTSSNRPVTSLSGSESRSSIGRSDSLNDSLSETTESNWAICPELVPTTISNDPSARPQEREQASSGKLSTLTDLCDLVSQMISFWSRPTEAKYCPFGDHFKSTRPFSWD</sequence>
<name>A0A9P8T5M8_9ASCO</name>
<reference evidence="2" key="1">
    <citation type="journal article" date="2021" name="Open Biol.">
        <title>Shared evolutionary footprints suggest mitochondrial oxidative damage underlies multiple complex I losses in fungi.</title>
        <authorList>
            <person name="Schikora-Tamarit M.A."/>
            <person name="Marcet-Houben M."/>
            <person name="Nosek J."/>
            <person name="Gabaldon T."/>
        </authorList>
    </citation>
    <scope>NUCLEOTIDE SEQUENCE</scope>
    <source>
        <strain evidence="2">CBS6075</strain>
    </source>
</reference>
<keyword evidence="3" id="KW-1185">Reference proteome</keyword>
<evidence type="ECO:0000313" key="3">
    <source>
        <dbReference type="Proteomes" id="UP000769157"/>
    </source>
</evidence>
<comment type="caution">
    <text evidence="2">The sequence shown here is derived from an EMBL/GenBank/DDBJ whole genome shotgun (WGS) entry which is preliminary data.</text>
</comment>
<dbReference type="AlphaFoldDB" id="A0A9P8T5M8"/>
<evidence type="ECO:0000256" key="1">
    <source>
        <dbReference type="SAM" id="MobiDB-lite"/>
    </source>
</evidence>
<feature type="compositionally biased region" description="Low complexity" evidence="1">
    <location>
        <begin position="236"/>
        <end position="270"/>
    </location>
</feature>
<dbReference type="EMBL" id="JAEUBE010000295">
    <property type="protein sequence ID" value="KAH3666245.1"/>
    <property type="molecule type" value="Genomic_DNA"/>
</dbReference>
<reference evidence="2" key="2">
    <citation type="submission" date="2021-01" db="EMBL/GenBank/DDBJ databases">
        <authorList>
            <person name="Schikora-Tamarit M.A."/>
        </authorList>
    </citation>
    <scope>NUCLEOTIDE SEQUENCE</scope>
    <source>
        <strain evidence="2">CBS6075</strain>
    </source>
</reference>
<organism evidence="2 3">
    <name type="scientific">Ogataea philodendri</name>
    <dbReference type="NCBI Taxonomy" id="1378263"/>
    <lineage>
        <taxon>Eukaryota</taxon>
        <taxon>Fungi</taxon>
        <taxon>Dikarya</taxon>
        <taxon>Ascomycota</taxon>
        <taxon>Saccharomycotina</taxon>
        <taxon>Pichiomycetes</taxon>
        <taxon>Pichiales</taxon>
        <taxon>Pichiaceae</taxon>
        <taxon>Ogataea</taxon>
    </lineage>
</organism>
<protein>
    <submittedName>
        <fullName evidence="2">Uncharacterized protein</fullName>
    </submittedName>
</protein>
<proteinExistence type="predicted"/>
<feature type="region of interest" description="Disordered" evidence="1">
    <location>
        <begin position="292"/>
        <end position="311"/>
    </location>
</feature>